<keyword evidence="2" id="KW-1185">Reference proteome</keyword>
<gene>
    <name evidence="1" type="ORF">RWD45_06220</name>
</gene>
<evidence type="ECO:0008006" key="3">
    <source>
        <dbReference type="Google" id="ProtNLM"/>
    </source>
</evidence>
<protein>
    <recommendedName>
        <fullName evidence="3">Lipoprotein</fullName>
    </recommendedName>
</protein>
<dbReference type="Proteomes" id="UP001275315">
    <property type="component" value="Unassembled WGS sequence"/>
</dbReference>
<proteinExistence type="predicted"/>
<dbReference type="EMBL" id="JAWDIQ010000001">
    <property type="protein sequence ID" value="MDY0408235.1"/>
    <property type="molecule type" value="Genomic_DNA"/>
</dbReference>
<comment type="caution">
    <text evidence="1">The sequence shown here is derived from an EMBL/GenBank/DDBJ whole genome shotgun (WGS) entry which is preliminary data.</text>
</comment>
<evidence type="ECO:0000313" key="2">
    <source>
        <dbReference type="Proteomes" id="UP001275315"/>
    </source>
</evidence>
<organism evidence="1 2">
    <name type="scientific">Paracerasibacillus soli</name>
    <dbReference type="NCBI Taxonomy" id="480284"/>
    <lineage>
        <taxon>Bacteria</taxon>
        <taxon>Bacillati</taxon>
        <taxon>Bacillota</taxon>
        <taxon>Bacilli</taxon>
        <taxon>Bacillales</taxon>
        <taxon>Bacillaceae</taxon>
        <taxon>Paracerasibacillus</taxon>
    </lineage>
</organism>
<dbReference type="RefSeq" id="WP_320378985.1">
    <property type="nucleotide sequence ID" value="NZ_JAWDIQ010000001.1"/>
</dbReference>
<reference evidence="1 2" key="1">
    <citation type="submission" date="2023-10" db="EMBL/GenBank/DDBJ databases">
        <title>Virgibacillus soli CC-YMP-6 genome.</title>
        <authorList>
            <person name="Miliotis G."/>
            <person name="Sengupta P."/>
            <person name="Hameed A."/>
            <person name="Chuvochina M."/>
            <person name="Mcdonagh F."/>
            <person name="Simpson A.C."/>
            <person name="Singh N.K."/>
            <person name="Rekha P.D."/>
            <person name="Raman K."/>
            <person name="Hugenholtz P."/>
            <person name="Venkateswaran K."/>
        </authorList>
    </citation>
    <scope>NUCLEOTIDE SEQUENCE [LARGE SCALE GENOMIC DNA]</scope>
    <source>
        <strain evidence="1 2">CC-YMP-6</strain>
    </source>
</reference>
<accession>A0ABU5CS34</accession>
<name>A0ABU5CS34_9BACI</name>
<sequence length="144" mass="16909">MKKIVLFVLPALIIVFISFFIYSNHTTTLQEVISKQEKTNQSNIESLSITGKNQEEFAVISNKKIIDEILSNDVELKKVRKINENHGDFYMINIRYKNEAKRLTFMVFSNYITLEPEPSLKYKVIGNNHLFNIIDSEDFQWDNE</sequence>
<evidence type="ECO:0000313" key="1">
    <source>
        <dbReference type="EMBL" id="MDY0408235.1"/>
    </source>
</evidence>